<evidence type="ECO:0000256" key="2">
    <source>
        <dbReference type="SAM" id="SignalP"/>
    </source>
</evidence>
<evidence type="ECO:0000313" key="4">
    <source>
        <dbReference type="EMBL" id="GLQ94771.1"/>
    </source>
</evidence>
<dbReference type="SUPFAM" id="SSF53474">
    <property type="entry name" value="alpha/beta-Hydrolases"/>
    <property type="match status" value="1"/>
</dbReference>
<dbReference type="SMART" id="SM00939">
    <property type="entry name" value="PepX_C"/>
    <property type="match status" value="1"/>
</dbReference>
<evidence type="ECO:0000313" key="5">
    <source>
        <dbReference type="Proteomes" id="UP001156670"/>
    </source>
</evidence>
<protein>
    <recommendedName>
        <fullName evidence="3">Xaa-Pro dipeptidyl-peptidase C-terminal domain-containing protein</fullName>
    </recommendedName>
</protein>
<dbReference type="Gene3D" id="3.40.50.1820">
    <property type="entry name" value="alpha/beta hydrolase"/>
    <property type="match status" value="2"/>
</dbReference>
<gene>
    <name evidence="4" type="ORF">GCM10007901_37230</name>
</gene>
<feature type="domain" description="Xaa-Pro dipeptidyl-peptidase C-terminal" evidence="3">
    <location>
        <begin position="294"/>
        <end position="526"/>
    </location>
</feature>
<dbReference type="InterPro" id="IPR000383">
    <property type="entry name" value="Xaa-Pro-like_dom"/>
</dbReference>
<keyword evidence="1" id="KW-0378">Hydrolase</keyword>
<dbReference type="Pfam" id="PF08530">
    <property type="entry name" value="PepX_C"/>
    <property type="match status" value="1"/>
</dbReference>
<reference evidence="5" key="1">
    <citation type="journal article" date="2019" name="Int. J. Syst. Evol. Microbiol.">
        <title>The Global Catalogue of Microorganisms (GCM) 10K type strain sequencing project: providing services to taxonomists for standard genome sequencing and annotation.</title>
        <authorList>
            <consortium name="The Broad Institute Genomics Platform"/>
            <consortium name="The Broad Institute Genome Sequencing Center for Infectious Disease"/>
            <person name="Wu L."/>
            <person name="Ma J."/>
        </authorList>
    </citation>
    <scope>NUCLEOTIDE SEQUENCE [LARGE SCALE GENOMIC DNA]</scope>
    <source>
        <strain evidence="5">NBRC 111980</strain>
    </source>
</reference>
<feature type="chain" id="PRO_5046456553" description="Xaa-Pro dipeptidyl-peptidase C-terminal domain-containing protein" evidence="2">
    <location>
        <begin position="19"/>
        <end position="530"/>
    </location>
</feature>
<accession>A0ABQ5XTH6</accession>
<dbReference type="InterPro" id="IPR050261">
    <property type="entry name" value="FrsA_esterase"/>
</dbReference>
<organism evidence="4 5">
    <name type="scientific">Dyella acidisoli</name>
    <dbReference type="NCBI Taxonomy" id="1867834"/>
    <lineage>
        <taxon>Bacteria</taxon>
        <taxon>Pseudomonadati</taxon>
        <taxon>Pseudomonadota</taxon>
        <taxon>Gammaproteobacteria</taxon>
        <taxon>Lysobacterales</taxon>
        <taxon>Rhodanobacteraceae</taxon>
        <taxon>Dyella</taxon>
    </lineage>
</organism>
<dbReference type="Pfam" id="PF02129">
    <property type="entry name" value="Peptidase_S15"/>
    <property type="match status" value="1"/>
</dbReference>
<dbReference type="InterPro" id="IPR008979">
    <property type="entry name" value="Galactose-bd-like_sf"/>
</dbReference>
<sequence length="530" mass="55134">MVFTLLVSMLAVNAPAKAQSLPGSLVSIPTADGYQLQAYVAVPSGSGPFPLVVMPSSWSESDTEYVGEANKLASDGFIVISYSSRGFGLGCSLSPQCGYIDIDGPLTVGDASTVIDWALSNTPADSNEIGISGISYGGGTSLLAAEHDPRIKAVAALSSWADLLASLDANQTASSQAIGLLSFASYLGKPGTLMQKVNADVLALNFDGAVQTVENDSATPGRSAINDIAAINANGPAVLLANDFEDSLFVPSQLVNFYSRLNGPKMLLLAHGDHTTAEMGGAMGFPNEIYTAVNDWFEHYLKGVQNGIDTQLPVQLKSQAGTWSTFADWNAVQQGAVTYSLTQPKGWLGILPTGSLSTGAGSNWQYGITGGYLTTATTGVALVSGALTGFLQLPPPVELALVNRSNASVWTGPVFTQTQNLMGMPSLHVTVTPTANQLTLIAYLYSVNASTGIGQLITWKPYTLRNVPVGVPQTVSMNLEATNWEIGPGNQLALIIGTSDIRYAGVTPVGSAVSFSSSAATPATLTVSLH</sequence>
<evidence type="ECO:0000259" key="3">
    <source>
        <dbReference type="SMART" id="SM00939"/>
    </source>
</evidence>
<dbReference type="Gene3D" id="2.60.120.260">
    <property type="entry name" value="Galactose-binding domain-like"/>
    <property type="match status" value="1"/>
</dbReference>
<dbReference type="EMBL" id="BSOB01000046">
    <property type="protein sequence ID" value="GLQ94771.1"/>
    <property type="molecule type" value="Genomic_DNA"/>
</dbReference>
<name>A0ABQ5XTH6_9GAMM</name>
<evidence type="ECO:0000256" key="1">
    <source>
        <dbReference type="ARBA" id="ARBA00022801"/>
    </source>
</evidence>
<dbReference type="PANTHER" id="PTHR22946">
    <property type="entry name" value="DIENELACTONE HYDROLASE DOMAIN-CONTAINING PROTEIN-RELATED"/>
    <property type="match status" value="1"/>
</dbReference>
<keyword evidence="5" id="KW-1185">Reference proteome</keyword>
<dbReference type="SUPFAM" id="SSF49785">
    <property type="entry name" value="Galactose-binding domain-like"/>
    <property type="match status" value="1"/>
</dbReference>
<feature type="signal peptide" evidence="2">
    <location>
        <begin position="1"/>
        <end position="18"/>
    </location>
</feature>
<dbReference type="PANTHER" id="PTHR22946:SF9">
    <property type="entry name" value="POLYKETIDE TRANSFERASE AF380"/>
    <property type="match status" value="1"/>
</dbReference>
<comment type="caution">
    <text evidence="4">The sequence shown here is derived from an EMBL/GenBank/DDBJ whole genome shotgun (WGS) entry which is preliminary data.</text>
</comment>
<dbReference type="Proteomes" id="UP001156670">
    <property type="component" value="Unassembled WGS sequence"/>
</dbReference>
<proteinExistence type="predicted"/>
<dbReference type="InterPro" id="IPR029058">
    <property type="entry name" value="AB_hydrolase_fold"/>
</dbReference>
<keyword evidence="2" id="KW-0732">Signal</keyword>
<dbReference type="InterPro" id="IPR013736">
    <property type="entry name" value="Xaa-Pro_dipept_C"/>
</dbReference>